<evidence type="ECO:0000256" key="3">
    <source>
        <dbReference type="ARBA" id="ARBA00023235"/>
    </source>
</evidence>
<dbReference type="Proteomes" id="UP000007800">
    <property type="component" value="Unassembled WGS sequence"/>
</dbReference>
<dbReference type="EMBL" id="GG670690">
    <property type="protein sequence ID" value="EER20218.1"/>
    <property type="molecule type" value="Genomic_DNA"/>
</dbReference>
<name>C5K5M5_PERM5</name>
<dbReference type="GO" id="GO:0006166">
    <property type="term" value="P:purine ribonucleoside salvage"/>
    <property type="evidence" value="ECO:0007669"/>
    <property type="project" value="TreeGrafter"/>
</dbReference>
<feature type="non-terminal residue" evidence="4">
    <location>
        <position position="186"/>
    </location>
</feature>
<keyword evidence="3" id="KW-0413">Isomerase</keyword>
<dbReference type="GO" id="GO:0005634">
    <property type="term" value="C:nucleus"/>
    <property type="evidence" value="ECO:0007669"/>
    <property type="project" value="TreeGrafter"/>
</dbReference>
<accession>C5K5M5</accession>
<keyword evidence="2" id="KW-0460">Magnesium</keyword>
<sequence>MSTPTEISQALYFDDITREEVSKCSRADCIHHPDSAVGIDRMDFQTVMRTTKGLYIYLCDTCGQQALHEQGVVIAYDHDSCDSQKFAKVVAAVFSSKNVKLLSEFGFPKNSIVERENSDDADYIINNNCDDTVFTTLPGFNHLTRTSIKLANDDPDWVHCLAYDQSNEFALTLTVPDSDGVSAAAV</sequence>
<protein>
    <submittedName>
        <fullName evidence="4">Uncharacterized protein</fullName>
    </submittedName>
</protein>
<dbReference type="PANTHER" id="PTHR45745:SF1">
    <property type="entry name" value="PHOSPHOGLUCOMUTASE 2B-RELATED"/>
    <property type="match status" value="1"/>
</dbReference>
<keyword evidence="1" id="KW-0479">Metal-binding</keyword>
<evidence type="ECO:0000256" key="1">
    <source>
        <dbReference type="ARBA" id="ARBA00022723"/>
    </source>
</evidence>
<reference evidence="4 5" key="1">
    <citation type="submission" date="2008-07" db="EMBL/GenBank/DDBJ databases">
        <authorList>
            <person name="El-Sayed N."/>
            <person name="Caler E."/>
            <person name="Inman J."/>
            <person name="Amedeo P."/>
            <person name="Hass B."/>
            <person name="Wortman J."/>
        </authorList>
    </citation>
    <scope>NUCLEOTIDE SEQUENCE [LARGE SCALE GENOMIC DNA]</scope>
    <source>
        <strain evidence="5">ATCC 50983 / TXsc</strain>
    </source>
</reference>
<evidence type="ECO:0000313" key="4">
    <source>
        <dbReference type="EMBL" id="EER20218.1"/>
    </source>
</evidence>
<dbReference type="GO" id="GO:0008973">
    <property type="term" value="F:phosphopentomutase activity"/>
    <property type="evidence" value="ECO:0007669"/>
    <property type="project" value="TreeGrafter"/>
</dbReference>
<evidence type="ECO:0000313" key="5">
    <source>
        <dbReference type="Proteomes" id="UP000007800"/>
    </source>
</evidence>
<gene>
    <name evidence="4" type="ORF">Pmar_PMAR020315</name>
</gene>
<dbReference type="AlphaFoldDB" id="C5K5M5"/>
<dbReference type="GeneID" id="9053750"/>
<dbReference type="RefSeq" id="XP_002788422.1">
    <property type="nucleotide sequence ID" value="XM_002788376.1"/>
</dbReference>
<proteinExistence type="predicted"/>
<dbReference type="PANTHER" id="PTHR45745">
    <property type="entry name" value="PHOSPHOMANNOMUTASE 45A"/>
    <property type="match status" value="1"/>
</dbReference>
<evidence type="ECO:0000256" key="2">
    <source>
        <dbReference type="ARBA" id="ARBA00022842"/>
    </source>
</evidence>
<organism evidence="5">
    <name type="scientific">Perkinsus marinus (strain ATCC 50983 / TXsc)</name>
    <dbReference type="NCBI Taxonomy" id="423536"/>
    <lineage>
        <taxon>Eukaryota</taxon>
        <taxon>Sar</taxon>
        <taxon>Alveolata</taxon>
        <taxon>Perkinsozoa</taxon>
        <taxon>Perkinsea</taxon>
        <taxon>Perkinsida</taxon>
        <taxon>Perkinsidae</taxon>
        <taxon>Perkinsus</taxon>
    </lineage>
</organism>
<keyword evidence="5" id="KW-1185">Reference proteome</keyword>
<dbReference type="InParanoid" id="C5K5M5"/>
<dbReference type="GO" id="GO:0046872">
    <property type="term" value="F:metal ion binding"/>
    <property type="evidence" value="ECO:0007669"/>
    <property type="project" value="UniProtKB-KW"/>
</dbReference>